<dbReference type="InterPro" id="IPR009003">
    <property type="entry name" value="Peptidase_S1_PA"/>
</dbReference>
<evidence type="ECO:0000259" key="5">
    <source>
        <dbReference type="Pfam" id="PF07833"/>
    </source>
</evidence>
<dbReference type="InterPro" id="IPR012854">
    <property type="entry name" value="Cu_amine_oxidase-like_N"/>
</dbReference>
<sequence length="489" mass="54245">MKKLSLLFITLVFTFAFSMQVDAASNIVVKINGEVQSYQQPPVIDNGSTLVPMRGIFESLGATIIWDGNTKTVIGQKEDTTIILVVGNDFALVNGKSVKLEQKAKIINKSTMVPLRFVSEALGAKVTWDGNTKTVIITKSKEKKNLTPQELFELNNKKVVLIKTDAGLLGSGVIIKDGLVLTNYHVIEGMTAGTITTSEGKKYQIEGIVVFNKNTDLAVIKSTEKFNIEPIEINSPKTAKSGEKIVTIGNPEGFQNTISEGIISGFREYFGIQFVQITAPITHGSSGGALFNQKGEVIGITSKASREGNLNFAVSIDHISHWLEGTLAQEYENIKASFNLEDVPNDGPLPLEYLEKQLNTEDFLTIEFESGTIQLDFYRANRDSKGTIQVHGVISGENYKTYNTNYDKNEEDLGLWVEAMSYILYSIYPEEDINFTVAFEEIVNEDPSGYFSDNEIFYSEETGKWLIIHSIIESKISAEDEEYDAKTRP</sequence>
<dbReference type="Proteomes" id="UP000070352">
    <property type="component" value="Unassembled WGS sequence"/>
</dbReference>
<dbReference type="SUPFAM" id="SSF50494">
    <property type="entry name" value="Trypsin-like serine proteases"/>
    <property type="match status" value="1"/>
</dbReference>
<dbReference type="InterPro" id="IPR001940">
    <property type="entry name" value="Peptidase_S1C"/>
</dbReference>
<dbReference type="InterPro" id="IPR036582">
    <property type="entry name" value="Mao_N_sf"/>
</dbReference>
<keyword evidence="4" id="KW-0732">Signal</keyword>
<dbReference type="InterPro" id="IPR051201">
    <property type="entry name" value="Chloro_Bact_Ser_Proteases"/>
</dbReference>
<accession>A0A135L6C0</accession>
<proteinExistence type="predicted"/>
<dbReference type="Pfam" id="PF07833">
    <property type="entry name" value="Cu_amine_oxidN1"/>
    <property type="match status" value="1"/>
</dbReference>
<dbReference type="Pfam" id="PF13365">
    <property type="entry name" value="Trypsin_2"/>
    <property type="match status" value="1"/>
</dbReference>
<dbReference type="Gene3D" id="3.30.457.10">
    <property type="entry name" value="Copper amine oxidase-like, N-terminal domain"/>
    <property type="match status" value="1"/>
</dbReference>
<evidence type="ECO:0000256" key="4">
    <source>
        <dbReference type="SAM" id="SignalP"/>
    </source>
</evidence>
<keyword evidence="1" id="KW-0645">Protease</keyword>
<dbReference type="Gene3D" id="2.40.10.120">
    <property type="match status" value="1"/>
</dbReference>
<reference evidence="6 7" key="1">
    <citation type="submission" date="2016-02" db="EMBL/GenBank/DDBJ databases">
        <title>Draft Genome for Tepidibacillus decaturensis nov. sp. Strain Z9, an Anaerobic, Moderately Thermophilic and Heterotrophic Bacterium from Deep Subsurface of the Illinois Basin, USA.</title>
        <authorList>
            <person name="Dong Y."/>
            <person name="Chang J.Y."/>
            <person name="Sanford R."/>
            <person name="Fouke B.W."/>
        </authorList>
    </citation>
    <scope>NUCLEOTIDE SEQUENCE [LARGE SCALE GENOMIC DNA]</scope>
    <source>
        <strain evidence="6 7">Z9</strain>
    </source>
</reference>
<organism evidence="6 7">
    <name type="scientific">Tepidibacillus decaturensis</name>
    <dbReference type="NCBI Taxonomy" id="1413211"/>
    <lineage>
        <taxon>Bacteria</taxon>
        <taxon>Bacillati</taxon>
        <taxon>Bacillota</taxon>
        <taxon>Bacilli</taxon>
        <taxon>Bacillales</taxon>
        <taxon>Bacillaceae</taxon>
        <taxon>Tepidibacillus</taxon>
    </lineage>
</organism>
<dbReference type="PANTHER" id="PTHR43343:SF3">
    <property type="entry name" value="PROTEASE DO-LIKE 8, CHLOROPLASTIC"/>
    <property type="match status" value="1"/>
</dbReference>
<feature type="signal peptide" evidence="4">
    <location>
        <begin position="1"/>
        <end position="23"/>
    </location>
</feature>
<dbReference type="PRINTS" id="PR00834">
    <property type="entry name" value="PROTEASES2C"/>
</dbReference>
<evidence type="ECO:0000256" key="3">
    <source>
        <dbReference type="ARBA" id="ARBA00022825"/>
    </source>
</evidence>
<dbReference type="PANTHER" id="PTHR43343">
    <property type="entry name" value="PEPTIDASE S12"/>
    <property type="match status" value="1"/>
</dbReference>
<keyword evidence="3" id="KW-0720">Serine protease</keyword>
<dbReference type="OrthoDB" id="189537at2"/>
<dbReference type="SUPFAM" id="SSF55383">
    <property type="entry name" value="Copper amine oxidase, domain N"/>
    <property type="match status" value="1"/>
</dbReference>
<keyword evidence="2" id="KW-0378">Hydrolase</keyword>
<feature type="chain" id="PRO_5007466334" description="Copper amine oxidase-like N-terminal domain-containing protein" evidence="4">
    <location>
        <begin position="24"/>
        <end position="489"/>
    </location>
</feature>
<gene>
    <name evidence="6" type="ORF">U473_11215</name>
</gene>
<dbReference type="RefSeq" id="WP_068726353.1">
    <property type="nucleotide sequence ID" value="NZ_LSKU01000001.1"/>
</dbReference>
<evidence type="ECO:0000256" key="1">
    <source>
        <dbReference type="ARBA" id="ARBA00022670"/>
    </source>
</evidence>
<evidence type="ECO:0000256" key="2">
    <source>
        <dbReference type="ARBA" id="ARBA00022801"/>
    </source>
</evidence>
<dbReference type="EMBL" id="LSKU01000001">
    <property type="protein sequence ID" value="KXG44522.1"/>
    <property type="molecule type" value="Genomic_DNA"/>
</dbReference>
<dbReference type="GO" id="GO:0004252">
    <property type="term" value="F:serine-type endopeptidase activity"/>
    <property type="evidence" value="ECO:0007669"/>
    <property type="project" value="InterPro"/>
</dbReference>
<comment type="caution">
    <text evidence="6">The sequence shown here is derived from an EMBL/GenBank/DDBJ whole genome shotgun (WGS) entry which is preliminary data.</text>
</comment>
<keyword evidence="7" id="KW-1185">Reference proteome</keyword>
<feature type="domain" description="Copper amine oxidase-like N-terminal" evidence="5">
    <location>
        <begin position="31"/>
        <end position="137"/>
    </location>
</feature>
<dbReference type="GO" id="GO:0006508">
    <property type="term" value="P:proteolysis"/>
    <property type="evidence" value="ECO:0007669"/>
    <property type="project" value="UniProtKB-KW"/>
</dbReference>
<protein>
    <recommendedName>
        <fullName evidence="5">Copper amine oxidase-like N-terminal domain-containing protein</fullName>
    </recommendedName>
</protein>
<dbReference type="STRING" id="1413211.U473_11215"/>
<evidence type="ECO:0000313" key="7">
    <source>
        <dbReference type="Proteomes" id="UP000070352"/>
    </source>
</evidence>
<name>A0A135L6C0_9BACI</name>
<dbReference type="AlphaFoldDB" id="A0A135L6C0"/>
<evidence type="ECO:0000313" key="6">
    <source>
        <dbReference type="EMBL" id="KXG44522.1"/>
    </source>
</evidence>